<dbReference type="SUPFAM" id="SSF48264">
    <property type="entry name" value="Cytochrome P450"/>
    <property type="match status" value="2"/>
</dbReference>
<dbReference type="GO" id="GO:0004497">
    <property type="term" value="F:monooxygenase activity"/>
    <property type="evidence" value="ECO:0007669"/>
    <property type="project" value="InterPro"/>
</dbReference>
<keyword evidence="7" id="KW-0349">Heme</keyword>
<keyword evidence="10" id="KW-1185">Reference proteome</keyword>
<evidence type="ECO:0000256" key="7">
    <source>
        <dbReference type="PIRSR" id="PIRSR602401-1"/>
    </source>
</evidence>
<feature type="binding site" description="axial binding residue" evidence="7">
    <location>
        <position position="452"/>
    </location>
    <ligand>
        <name>heme</name>
        <dbReference type="ChEBI" id="CHEBI:30413"/>
    </ligand>
    <ligandPart>
        <name>Fe</name>
        <dbReference type="ChEBI" id="CHEBI:18248"/>
    </ligandPart>
</feature>
<dbReference type="InterPro" id="IPR017972">
    <property type="entry name" value="Cyt_P450_CS"/>
</dbReference>
<evidence type="ECO:0000313" key="9">
    <source>
        <dbReference type="EnsemblPlants" id="ORUFI03G02890.1"/>
    </source>
</evidence>
<evidence type="ECO:0000256" key="3">
    <source>
        <dbReference type="ARBA" id="ARBA00022723"/>
    </source>
</evidence>
<keyword evidence="5" id="KW-0560">Oxidoreductase</keyword>
<organism evidence="9 10">
    <name type="scientific">Oryza rufipogon</name>
    <name type="common">Brownbeard rice</name>
    <name type="synonym">Asian wild rice</name>
    <dbReference type="NCBI Taxonomy" id="4529"/>
    <lineage>
        <taxon>Eukaryota</taxon>
        <taxon>Viridiplantae</taxon>
        <taxon>Streptophyta</taxon>
        <taxon>Embryophyta</taxon>
        <taxon>Tracheophyta</taxon>
        <taxon>Spermatophyta</taxon>
        <taxon>Magnoliopsida</taxon>
        <taxon>Liliopsida</taxon>
        <taxon>Poales</taxon>
        <taxon>Poaceae</taxon>
        <taxon>BOP clade</taxon>
        <taxon>Oryzoideae</taxon>
        <taxon>Oryzeae</taxon>
        <taxon>Oryzinae</taxon>
        <taxon>Oryza</taxon>
    </lineage>
</organism>
<dbReference type="GO" id="GO:0005506">
    <property type="term" value="F:iron ion binding"/>
    <property type="evidence" value="ECO:0007669"/>
    <property type="project" value="InterPro"/>
</dbReference>
<keyword evidence="4 8" id="KW-1133">Transmembrane helix</keyword>
<reference evidence="9" key="2">
    <citation type="submission" date="2015-06" db="UniProtKB">
        <authorList>
            <consortium name="EnsemblPlants"/>
        </authorList>
    </citation>
    <scope>IDENTIFICATION</scope>
</reference>
<sequence>MAVSSFSFLELVLSFLCFGFFYYYHVKSKQKNPVIPLQWPLVGMLPALLANCNHLHEWITSVLTVTPLNFRFIGPPSSDMRLFVTSDPANIRHVFNTNFSNYPKGREFQEIFDILGDGIFSADGESWRRQRTKAQLLMSSPRFRAFVARYSRDKVEKALLPLLAHVAGTGDACNLQDVFLRLTFDTTTTLVFGVDPGSVAIDLPEVPFARAMDDAMTVLLLRHIVPLSWWRLARRLGIGYERKMPVAWRTMDRFVADTIAKRRAEKARTGIDDSADLLSSYINDDEEDAGTVDAFLRDTTINLMLAGRDTTGSALSWFFYLLTKNPRVLHKLLQELDSVKSTTTADGMVIFDPDETGRLVYLHAALCESLRLYPPVPMEHKGPAAADVLPSGHEVRPGDKIVVSLYAMGRMESVWGSDCMEFRPERWISDDGKLRYVPSYKFMSFNSGPRTCLGKDMAFVQLKTAAAAVMKNFEIEAVAGHVVEPKLSIILHMKNGFMVRVKRRLAIFSILCCCIIYYYHLQTKKASASEPTEWPVLGHLFGMFANIHRFHDWATDILAGGWHNFEARAGLTGIRFFITCDPSNVRHIFTSNFANYPKGDEYAEIFDVLGNGIFNADGESWRSQRAKAQMLMAGARFRAFAARSSRDKAEKSLLPLLAHAADTGARCDLHDLFLRLTFDVTCTLVFGVDTGCLSAGLPVIPFARAMDDVLETLFLRHIIPMSCWKLMYRLEVGTERKMAVARRTIDRFVAETIAKRRADMIRQGTSNSDDLLSSFISHDDDDTSNGNDVVDETDEFLRDTTVNLLLAGRDTTGAALSWFFYILSKNPRVEQKLLEELAPIAAQKGGDGGGMVIFDASELKNLVYLQAALSECLRLYPSVPFEHKAVAADDVLPSGHEMKAGDKVLVFSYSMGRMEGVWGKDCTEFLPERWITSEGKLRYEPSYKFFSFNAGPRTCLGKELAFVQLKTVAAAVMWNFAVEVVPGHAVEPKLSIILHMKNGLAVTVKRRATMASC</sequence>
<dbReference type="EnsemblPlants" id="ORUFI03G02890.1">
    <property type="protein sequence ID" value="ORUFI03G02890.1"/>
    <property type="gene ID" value="ORUFI03G02890"/>
</dbReference>
<dbReference type="PRINTS" id="PR00385">
    <property type="entry name" value="P450"/>
</dbReference>
<dbReference type="Proteomes" id="UP000008022">
    <property type="component" value="Unassembled WGS sequence"/>
</dbReference>
<dbReference type="OMA" id="LFNMFAA"/>
<dbReference type="AlphaFoldDB" id="A0A0E0NPG4"/>
<dbReference type="eggNOG" id="KOG0157">
    <property type="taxonomic scope" value="Eukaryota"/>
</dbReference>
<evidence type="ECO:0000256" key="6">
    <source>
        <dbReference type="ARBA" id="ARBA00023004"/>
    </source>
</evidence>
<dbReference type="PROSITE" id="PS00086">
    <property type="entry name" value="CYTOCHROME_P450"/>
    <property type="match status" value="2"/>
</dbReference>
<dbReference type="InterPro" id="IPR001128">
    <property type="entry name" value="Cyt_P450"/>
</dbReference>
<evidence type="ECO:0000313" key="10">
    <source>
        <dbReference type="Proteomes" id="UP000008022"/>
    </source>
</evidence>
<evidence type="ECO:0000256" key="5">
    <source>
        <dbReference type="ARBA" id="ARBA00023002"/>
    </source>
</evidence>
<dbReference type="InterPro" id="IPR036396">
    <property type="entry name" value="Cyt_P450_sf"/>
</dbReference>
<dbReference type="STRING" id="4529.A0A0E0NPG4"/>
<keyword evidence="6 7" id="KW-0408">Iron</keyword>
<dbReference type="Pfam" id="PF00067">
    <property type="entry name" value="p450"/>
    <property type="match status" value="2"/>
</dbReference>
<name>A0A0E0NPG4_ORYRU</name>
<dbReference type="PANTHER" id="PTHR24296">
    <property type="entry name" value="CYTOCHROME P450"/>
    <property type="match status" value="1"/>
</dbReference>
<dbReference type="PRINTS" id="PR00463">
    <property type="entry name" value="EP450I"/>
</dbReference>
<reference evidence="10" key="1">
    <citation type="submission" date="2013-06" db="EMBL/GenBank/DDBJ databases">
        <authorList>
            <person name="Zhao Q."/>
        </authorList>
    </citation>
    <scope>NUCLEOTIDE SEQUENCE</scope>
    <source>
        <strain evidence="10">cv. W1943</strain>
    </source>
</reference>
<comment type="cofactor">
    <cofactor evidence="7">
        <name>heme</name>
        <dbReference type="ChEBI" id="CHEBI:30413"/>
    </cofactor>
</comment>
<dbReference type="Gramene" id="ORUFI03G02890.1">
    <property type="protein sequence ID" value="ORUFI03G02890.1"/>
    <property type="gene ID" value="ORUFI03G02890"/>
</dbReference>
<dbReference type="CDD" id="cd11064">
    <property type="entry name" value="CYP86A"/>
    <property type="match status" value="2"/>
</dbReference>
<keyword evidence="2 8" id="KW-0812">Transmembrane</keyword>
<evidence type="ECO:0000256" key="8">
    <source>
        <dbReference type="SAM" id="Phobius"/>
    </source>
</evidence>
<dbReference type="InterPro" id="IPR002401">
    <property type="entry name" value="Cyt_P450_E_grp-I"/>
</dbReference>
<evidence type="ECO:0000256" key="2">
    <source>
        <dbReference type="ARBA" id="ARBA00022692"/>
    </source>
</evidence>
<evidence type="ECO:0008006" key="11">
    <source>
        <dbReference type="Google" id="ProtNLM"/>
    </source>
</evidence>
<comment type="similarity">
    <text evidence="1">Belongs to the cytochrome P450 family.</text>
</comment>
<dbReference type="GO" id="GO:0016705">
    <property type="term" value="F:oxidoreductase activity, acting on paired donors, with incorporation or reduction of molecular oxygen"/>
    <property type="evidence" value="ECO:0007669"/>
    <property type="project" value="InterPro"/>
</dbReference>
<feature type="transmembrane region" description="Helical" evidence="8">
    <location>
        <begin position="6"/>
        <end position="24"/>
    </location>
</feature>
<accession>A0A0E0NPG4</accession>
<keyword evidence="3 7" id="KW-0479">Metal-binding</keyword>
<evidence type="ECO:0000256" key="1">
    <source>
        <dbReference type="ARBA" id="ARBA00010617"/>
    </source>
</evidence>
<protein>
    <recommendedName>
        <fullName evidence="11">Cytochrome P450</fullName>
    </recommendedName>
</protein>
<dbReference type="Gene3D" id="1.10.630.10">
    <property type="entry name" value="Cytochrome P450"/>
    <property type="match status" value="2"/>
</dbReference>
<keyword evidence="8" id="KW-0472">Membrane</keyword>
<dbReference type="HOGENOM" id="CLU_297455_0_0_1"/>
<proteinExistence type="inferred from homology"/>
<dbReference type="GO" id="GO:0006629">
    <property type="term" value="P:lipid metabolic process"/>
    <property type="evidence" value="ECO:0007669"/>
    <property type="project" value="UniProtKB-ARBA"/>
</dbReference>
<dbReference type="GO" id="GO:0020037">
    <property type="term" value="F:heme binding"/>
    <property type="evidence" value="ECO:0007669"/>
    <property type="project" value="InterPro"/>
</dbReference>
<evidence type="ECO:0000256" key="4">
    <source>
        <dbReference type="ARBA" id="ARBA00022989"/>
    </source>
</evidence>